<protein>
    <submittedName>
        <fullName evidence="2">Uncharacterized protein</fullName>
    </submittedName>
</protein>
<accession>A0A382QLL6</accession>
<sequence length="57" mass="6641">MNISNDKISRRSFIKAFLLGGFGMFVSLFNFKSRYDKKKSINSNLPSDSVYRSREEI</sequence>
<keyword evidence="1" id="KW-1133">Transmembrane helix</keyword>
<dbReference type="EMBL" id="UINC01114718">
    <property type="protein sequence ID" value="SVC85221.1"/>
    <property type="molecule type" value="Genomic_DNA"/>
</dbReference>
<feature type="transmembrane region" description="Helical" evidence="1">
    <location>
        <begin position="12"/>
        <end position="31"/>
    </location>
</feature>
<name>A0A382QLL6_9ZZZZ</name>
<reference evidence="2" key="1">
    <citation type="submission" date="2018-05" db="EMBL/GenBank/DDBJ databases">
        <authorList>
            <person name="Lanie J.A."/>
            <person name="Ng W.-L."/>
            <person name="Kazmierczak K.M."/>
            <person name="Andrzejewski T.M."/>
            <person name="Davidsen T.M."/>
            <person name="Wayne K.J."/>
            <person name="Tettelin H."/>
            <person name="Glass J.I."/>
            <person name="Rusch D."/>
            <person name="Podicherti R."/>
            <person name="Tsui H.-C.T."/>
            <person name="Winkler M.E."/>
        </authorList>
    </citation>
    <scope>NUCLEOTIDE SEQUENCE</scope>
</reference>
<gene>
    <name evidence="2" type="ORF">METZ01_LOCUS338075</name>
</gene>
<keyword evidence="1" id="KW-0812">Transmembrane</keyword>
<keyword evidence="1" id="KW-0472">Membrane</keyword>
<proteinExistence type="predicted"/>
<organism evidence="2">
    <name type="scientific">marine metagenome</name>
    <dbReference type="NCBI Taxonomy" id="408172"/>
    <lineage>
        <taxon>unclassified sequences</taxon>
        <taxon>metagenomes</taxon>
        <taxon>ecological metagenomes</taxon>
    </lineage>
</organism>
<evidence type="ECO:0000256" key="1">
    <source>
        <dbReference type="SAM" id="Phobius"/>
    </source>
</evidence>
<dbReference type="AlphaFoldDB" id="A0A382QLL6"/>
<evidence type="ECO:0000313" key="2">
    <source>
        <dbReference type="EMBL" id="SVC85221.1"/>
    </source>
</evidence>